<reference evidence="4 5" key="2">
    <citation type="submission" date="2019-09" db="EMBL/GenBank/DDBJ databases">
        <title>Complete Genome Sequence and Methylome Analysis of free living Spirochaetas.</title>
        <authorList>
            <person name="Leshcheva N."/>
            <person name="Mikheeva N."/>
        </authorList>
    </citation>
    <scope>NUCLEOTIDE SEQUENCE [LARGE SCALE GENOMIC DNA]</scope>
    <source>
        <strain evidence="4 5">P</strain>
    </source>
</reference>
<feature type="transmembrane region" description="Helical" evidence="1">
    <location>
        <begin position="323"/>
        <end position="342"/>
    </location>
</feature>
<evidence type="ECO:0000256" key="1">
    <source>
        <dbReference type="SAM" id="Phobius"/>
    </source>
</evidence>
<accession>A0A5C1QBV8</accession>
<dbReference type="InterPro" id="IPR025178">
    <property type="entry name" value="Lnb_N"/>
</dbReference>
<name>A0A5C1QBV8_9SPIO</name>
<feature type="transmembrane region" description="Helical" evidence="1">
    <location>
        <begin position="383"/>
        <end position="400"/>
    </location>
</feature>
<feature type="transmembrane region" description="Helical" evidence="1">
    <location>
        <begin position="263"/>
        <end position="280"/>
    </location>
</feature>
<dbReference type="EMBL" id="CP035807">
    <property type="protein sequence ID" value="QEN05565.1"/>
    <property type="molecule type" value="Genomic_DNA"/>
</dbReference>
<dbReference type="OrthoDB" id="5490204at2"/>
<dbReference type="Proteomes" id="UP000323824">
    <property type="component" value="Chromosome"/>
</dbReference>
<sequence>MGNINYIIFLMKSKILILLLLFSTFTQLYSSETKIYLATIGPGDDIFLRWGHFAIVVDYPEKKDLLFDYGNFSFSQDEFVPNFIKGIMTYLKLRKSADYELRAYTLENRDIILQELNLTPKQVDIYIEKLLNEVKPENRYYQYDHYYNNCVSQMSDFLDNLTDGEFYKGTSKLTGRSFRDLSRDYVSSNYLYNTLIMFVLGSKVDYNITQKESMFLPDYTAKRADEVYISNGNGGKKPLVRDKIILNRSKGRDPVIVNAKPKVVLNLIIGSILALISLGLSRFRKVSNIMQVLVGLIFGLAGSLLFFMSFFTEHYYIHNNWNLIMINPLTISLFISGVLKLTKRFKNLGYRISSLYIDSTLLLIAFMLVLKATGLIVQGNGEIIALIAPLYLVNSSFKLLR</sequence>
<reference evidence="4 5" key="1">
    <citation type="submission" date="2019-02" db="EMBL/GenBank/DDBJ databases">
        <authorList>
            <person name="Fomenkov A."/>
            <person name="Dubinina G."/>
            <person name="Grabovich M."/>
            <person name="Vincze T."/>
            <person name="Roberts R.J."/>
        </authorList>
    </citation>
    <scope>NUCLEOTIDE SEQUENCE [LARGE SCALE GENOMIC DNA]</scope>
    <source>
        <strain evidence="4 5">P</strain>
    </source>
</reference>
<dbReference type="AlphaFoldDB" id="A0A5C1QBV8"/>
<keyword evidence="1" id="KW-0472">Membrane</keyword>
<feature type="domain" description="Lnb-like transmembrane" evidence="3">
    <location>
        <begin position="260"/>
        <end position="366"/>
    </location>
</feature>
<feature type="transmembrane region" description="Helical" evidence="1">
    <location>
        <begin position="354"/>
        <end position="377"/>
    </location>
</feature>
<dbReference type="InterPro" id="IPR057436">
    <property type="entry name" value="5TMH_Lnb"/>
</dbReference>
<dbReference type="Pfam" id="PF25221">
    <property type="entry name" value="5TMH_Lnb"/>
    <property type="match status" value="1"/>
</dbReference>
<gene>
    <name evidence="4" type="ORF">EW093_12855</name>
</gene>
<feature type="domain" description="Lnb N-terminal periplasmic" evidence="2">
    <location>
        <begin position="32"/>
        <end position="164"/>
    </location>
</feature>
<dbReference type="Pfam" id="PF13387">
    <property type="entry name" value="Lnb_N"/>
    <property type="match status" value="1"/>
</dbReference>
<evidence type="ECO:0000259" key="3">
    <source>
        <dbReference type="Pfam" id="PF25221"/>
    </source>
</evidence>
<dbReference type="KEGG" id="sper:EW093_12855"/>
<evidence type="ECO:0000313" key="5">
    <source>
        <dbReference type="Proteomes" id="UP000323824"/>
    </source>
</evidence>
<feature type="transmembrane region" description="Helical" evidence="1">
    <location>
        <begin position="292"/>
        <end position="311"/>
    </location>
</feature>
<protein>
    <submittedName>
        <fullName evidence="4">DUF4105 domain-containing protein</fullName>
    </submittedName>
</protein>
<organism evidence="4 5">
    <name type="scientific">Thiospirochaeta perfilievii</name>
    <dbReference type="NCBI Taxonomy" id="252967"/>
    <lineage>
        <taxon>Bacteria</taxon>
        <taxon>Pseudomonadati</taxon>
        <taxon>Spirochaetota</taxon>
        <taxon>Spirochaetia</taxon>
        <taxon>Spirochaetales</taxon>
        <taxon>Spirochaetaceae</taxon>
        <taxon>Thiospirochaeta</taxon>
    </lineage>
</organism>
<keyword evidence="5" id="KW-1185">Reference proteome</keyword>
<keyword evidence="1" id="KW-1133">Transmembrane helix</keyword>
<keyword evidence="1" id="KW-0812">Transmembrane</keyword>
<evidence type="ECO:0000313" key="4">
    <source>
        <dbReference type="EMBL" id="QEN05565.1"/>
    </source>
</evidence>
<evidence type="ECO:0000259" key="2">
    <source>
        <dbReference type="Pfam" id="PF13387"/>
    </source>
</evidence>
<proteinExistence type="predicted"/>